<gene>
    <name evidence="16" type="ORF">CSEC_0293</name>
</gene>
<dbReference type="AlphaFoldDB" id="A0A090CXY6"/>
<dbReference type="InterPro" id="IPR006189">
    <property type="entry name" value="CHASE_dom"/>
</dbReference>
<dbReference type="Pfam" id="PF00512">
    <property type="entry name" value="HisKA"/>
    <property type="match status" value="1"/>
</dbReference>
<evidence type="ECO:0000313" key="17">
    <source>
        <dbReference type="Proteomes" id="UP000031552"/>
    </source>
</evidence>
<dbReference type="InterPro" id="IPR000700">
    <property type="entry name" value="PAS-assoc_C"/>
</dbReference>
<dbReference type="Pfam" id="PF02518">
    <property type="entry name" value="HATPase_c"/>
    <property type="match status" value="1"/>
</dbReference>
<dbReference type="PRINTS" id="PR00344">
    <property type="entry name" value="BCTRLSENSOR"/>
</dbReference>
<evidence type="ECO:0000256" key="2">
    <source>
        <dbReference type="ARBA" id="ARBA00004370"/>
    </source>
</evidence>
<dbReference type="GO" id="GO:0000155">
    <property type="term" value="F:phosphorelay sensor kinase activity"/>
    <property type="evidence" value="ECO:0007669"/>
    <property type="project" value="InterPro"/>
</dbReference>
<evidence type="ECO:0000256" key="6">
    <source>
        <dbReference type="ARBA" id="ARBA00022692"/>
    </source>
</evidence>
<dbReference type="OrthoDB" id="21268at2"/>
<dbReference type="SUPFAM" id="SSF55785">
    <property type="entry name" value="PYP-like sensor domain (PAS domain)"/>
    <property type="match status" value="1"/>
</dbReference>
<evidence type="ECO:0000256" key="11">
    <source>
        <dbReference type="SAM" id="Phobius"/>
    </source>
</evidence>
<feature type="transmembrane region" description="Helical" evidence="11">
    <location>
        <begin position="305"/>
        <end position="324"/>
    </location>
</feature>
<evidence type="ECO:0000256" key="10">
    <source>
        <dbReference type="ARBA" id="ARBA00023136"/>
    </source>
</evidence>
<dbReference type="PANTHER" id="PTHR43711:SF30">
    <property type="entry name" value="HISTIDINE KINASE"/>
    <property type="match status" value="1"/>
</dbReference>
<dbReference type="Gene3D" id="3.30.450.20">
    <property type="entry name" value="PAS domain"/>
    <property type="match status" value="1"/>
</dbReference>
<name>A0A090CXY6_9BACT</name>
<dbReference type="CDD" id="cd00082">
    <property type="entry name" value="HisKA"/>
    <property type="match status" value="1"/>
</dbReference>
<feature type="transmembrane region" description="Helical" evidence="11">
    <location>
        <begin position="9"/>
        <end position="27"/>
    </location>
</feature>
<dbReference type="EMBL" id="CCEJ010000001">
    <property type="protein sequence ID" value="CDR33132.1"/>
    <property type="molecule type" value="Genomic_DNA"/>
</dbReference>
<comment type="subcellular location">
    <subcellularLocation>
        <location evidence="2">Membrane</location>
    </subcellularLocation>
</comment>
<keyword evidence="17" id="KW-1185">Reference proteome</keyword>
<evidence type="ECO:0000259" key="14">
    <source>
        <dbReference type="PROSITE" id="PS50113"/>
    </source>
</evidence>
<dbReference type="SMART" id="SM00086">
    <property type="entry name" value="PAC"/>
    <property type="match status" value="1"/>
</dbReference>
<dbReference type="FunFam" id="1.10.287.130:FF:000001">
    <property type="entry name" value="Two-component sensor histidine kinase"/>
    <property type="match status" value="1"/>
</dbReference>
<dbReference type="Gene3D" id="1.10.287.130">
    <property type="match status" value="1"/>
</dbReference>
<evidence type="ECO:0000256" key="5">
    <source>
        <dbReference type="ARBA" id="ARBA00022679"/>
    </source>
</evidence>
<evidence type="ECO:0000256" key="4">
    <source>
        <dbReference type="ARBA" id="ARBA00022553"/>
    </source>
</evidence>
<dbReference type="Pfam" id="PF00989">
    <property type="entry name" value="PAS"/>
    <property type="match status" value="1"/>
</dbReference>
<dbReference type="InterPro" id="IPR003594">
    <property type="entry name" value="HATPase_dom"/>
</dbReference>
<evidence type="ECO:0000259" key="15">
    <source>
        <dbReference type="PROSITE" id="PS50839"/>
    </source>
</evidence>
<dbReference type="InterPro" id="IPR035965">
    <property type="entry name" value="PAS-like_dom_sf"/>
</dbReference>
<evidence type="ECO:0000313" key="16">
    <source>
        <dbReference type="EMBL" id="CDR33132.1"/>
    </source>
</evidence>
<keyword evidence="6 11" id="KW-0812">Transmembrane</keyword>
<dbReference type="Gene3D" id="3.30.450.350">
    <property type="entry name" value="CHASE domain"/>
    <property type="match status" value="1"/>
</dbReference>
<comment type="caution">
    <text evidence="16">The sequence shown here is derived from an EMBL/GenBank/DDBJ whole genome shotgun (WGS) entry which is preliminary data.</text>
</comment>
<evidence type="ECO:0000256" key="1">
    <source>
        <dbReference type="ARBA" id="ARBA00000085"/>
    </source>
</evidence>
<dbReference type="GO" id="GO:0006355">
    <property type="term" value="P:regulation of DNA-templated transcription"/>
    <property type="evidence" value="ECO:0007669"/>
    <property type="project" value="InterPro"/>
</dbReference>
<dbReference type="PANTHER" id="PTHR43711">
    <property type="entry name" value="TWO-COMPONENT HISTIDINE KINASE"/>
    <property type="match status" value="1"/>
</dbReference>
<evidence type="ECO:0000259" key="13">
    <source>
        <dbReference type="PROSITE" id="PS50112"/>
    </source>
</evidence>
<proteinExistence type="predicted"/>
<feature type="domain" description="CHASE" evidence="15">
    <location>
        <begin position="131"/>
        <end position="290"/>
    </location>
</feature>
<accession>A0A090CXY6</accession>
<comment type="catalytic activity">
    <reaction evidence="1">
        <text>ATP + protein L-histidine = ADP + protein N-phospho-L-histidine.</text>
        <dbReference type="EC" id="2.7.13.3"/>
    </reaction>
</comment>
<dbReference type="InterPro" id="IPR036890">
    <property type="entry name" value="HATPase_C_sf"/>
</dbReference>
<dbReference type="CDD" id="cd00075">
    <property type="entry name" value="HATPase"/>
    <property type="match status" value="1"/>
</dbReference>
<keyword evidence="7 16" id="KW-0418">Kinase</keyword>
<feature type="domain" description="PAC" evidence="14">
    <location>
        <begin position="436"/>
        <end position="488"/>
    </location>
</feature>
<organism evidence="16 17">
    <name type="scientific">Candidatus Criblamydia sequanensis CRIB-18</name>
    <dbReference type="NCBI Taxonomy" id="1437425"/>
    <lineage>
        <taxon>Bacteria</taxon>
        <taxon>Pseudomonadati</taxon>
        <taxon>Chlamydiota</taxon>
        <taxon>Chlamydiia</taxon>
        <taxon>Parachlamydiales</taxon>
        <taxon>Candidatus Criblamydiaceae</taxon>
        <taxon>Candidatus Criblamydia</taxon>
    </lineage>
</organism>
<dbReference type="RefSeq" id="WP_041016617.1">
    <property type="nucleotide sequence ID" value="NZ_CCEJ010000001.1"/>
</dbReference>
<feature type="domain" description="Histidine kinase" evidence="12">
    <location>
        <begin position="492"/>
        <end position="711"/>
    </location>
</feature>
<dbReference type="InterPro" id="IPR050736">
    <property type="entry name" value="Sensor_HK_Regulatory"/>
</dbReference>
<dbReference type="InterPro" id="IPR013767">
    <property type="entry name" value="PAS_fold"/>
</dbReference>
<dbReference type="Gene3D" id="3.30.565.10">
    <property type="entry name" value="Histidine kinase-like ATPase, C-terminal domain"/>
    <property type="match status" value="1"/>
</dbReference>
<evidence type="ECO:0000256" key="7">
    <source>
        <dbReference type="ARBA" id="ARBA00022777"/>
    </source>
</evidence>
<dbReference type="Proteomes" id="UP000031552">
    <property type="component" value="Unassembled WGS sequence"/>
</dbReference>
<protein>
    <recommendedName>
        <fullName evidence="3">histidine kinase</fullName>
        <ecNumber evidence="3">2.7.13.3</ecNumber>
    </recommendedName>
</protein>
<evidence type="ECO:0000256" key="9">
    <source>
        <dbReference type="ARBA" id="ARBA00023012"/>
    </source>
</evidence>
<reference evidence="16" key="2">
    <citation type="submission" date="2014-09" db="EMBL/GenBank/DDBJ databases">
        <title>Criblamydia sequanensis harbors a mega-plasmid encoding arsenite resistance.</title>
        <authorList>
            <person name="Bertelli C."/>
            <person name="Goesmann A."/>
            <person name="Greub G."/>
        </authorList>
    </citation>
    <scope>NUCLEOTIDE SEQUENCE [LARGE SCALE GENOMIC DNA]</scope>
    <source>
        <strain evidence="16">CRIB-18</strain>
    </source>
</reference>
<dbReference type="GO" id="GO:0016020">
    <property type="term" value="C:membrane"/>
    <property type="evidence" value="ECO:0007669"/>
    <property type="project" value="UniProtKB-SubCell"/>
</dbReference>
<sequence>MGKYSFKEILILILAVAFGLFFTGLLFTQTRQKVYYSGKEEFARQVEKIKRGIHERFEKYEGVLEGARAFLYSSEKVTPSEWDQYVSSINLKDRYPGFLGLGFALHVPLDEKNQFLKWAEDHIDKEYQIWPESSKNSYLPVVMRSPLTKNKVIGFDLFSDKKRYNAAQRAITTNSPTLTRSIKLVQFDQTGPAFYFMIPVYRKKALNGFQIDQEDVLGIVYAPLKMRELVEGLVGEEASTIDLEIYDGPKMNPKNLLFRSEHKFSHDKRLKASYEESGVIQVPGREWTLHIRSLPNYDKFIEWRFPWVIFSIGTLATLFFVAWVKSLLSTRKKSREIVTKKTEELEKSLAHRQAILDSSSCGIIFIDSEGKIQNLNKASEKMLNLAEYKACGKPIHRFISEAELLLRAKSLSKQVNREVQANFDTLSILAKKGITDEKEWTLVREDKTSLPVQLSLTSIQDSFGNVLGYVGVAFDITERKKIERLKNEFISTVSHELRTPLTSIKGSLSLISSGKVAVLPDKVQKLIEIAEANCDRLVKLVCDILDIEKMESGHLAFNFKNIDLLSVIDSSIEANRSFAAKYHVTLSVDAPKKVEFIVKGDEDSLIRVMNNLITNAVKYSPVNGQVKLSVFAEEDKVLVHIQDNGPGIPSEFHGRIFQKFSQADSTNARKKEGSGLGLNISKKIIESHSGSISFKTGSKGTTFIIELPLEAKIDL</sequence>
<dbReference type="InterPro" id="IPR004358">
    <property type="entry name" value="Sig_transdc_His_kin-like_C"/>
</dbReference>
<dbReference type="SMART" id="SM00387">
    <property type="entry name" value="HATPase_c"/>
    <property type="match status" value="1"/>
</dbReference>
<dbReference type="CDD" id="cd00130">
    <property type="entry name" value="PAS"/>
    <property type="match status" value="1"/>
</dbReference>
<keyword evidence="4" id="KW-0597">Phosphoprotein</keyword>
<keyword evidence="10 11" id="KW-0472">Membrane</keyword>
<dbReference type="STRING" id="1437425.CSEC_0293"/>
<dbReference type="PROSITE" id="PS50112">
    <property type="entry name" value="PAS"/>
    <property type="match status" value="1"/>
</dbReference>
<dbReference type="EC" id="2.7.13.3" evidence="3"/>
<dbReference type="InterPro" id="IPR042240">
    <property type="entry name" value="CHASE_sf"/>
</dbReference>
<dbReference type="SUPFAM" id="SSF55874">
    <property type="entry name" value="ATPase domain of HSP90 chaperone/DNA topoisomerase II/histidine kinase"/>
    <property type="match status" value="1"/>
</dbReference>
<keyword evidence="9" id="KW-0902">Two-component regulatory system</keyword>
<dbReference type="InterPro" id="IPR036097">
    <property type="entry name" value="HisK_dim/P_sf"/>
</dbReference>
<dbReference type="InterPro" id="IPR001610">
    <property type="entry name" value="PAC"/>
</dbReference>
<dbReference type="PROSITE" id="PS50109">
    <property type="entry name" value="HIS_KIN"/>
    <property type="match status" value="1"/>
</dbReference>
<dbReference type="SMART" id="SM00091">
    <property type="entry name" value="PAS"/>
    <property type="match status" value="1"/>
</dbReference>
<reference evidence="16" key="1">
    <citation type="submission" date="2013-12" db="EMBL/GenBank/DDBJ databases">
        <authorList>
            <person name="Linke B."/>
        </authorList>
    </citation>
    <scope>NUCLEOTIDE SEQUENCE [LARGE SCALE GENOMIC DNA]</scope>
    <source>
        <strain evidence="16">CRIB-18</strain>
    </source>
</reference>
<dbReference type="PROSITE" id="PS50113">
    <property type="entry name" value="PAC"/>
    <property type="match status" value="1"/>
</dbReference>
<dbReference type="eggNOG" id="COG5002">
    <property type="taxonomic scope" value="Bacteria"/>
</dbReference>
<feature type="domain" description="PAS" evidence="13">
    <location>
        <begin position="348"/>
        <end position="418"/>
    </location>
</feature>
<dbReference type="PROSITE" id="PS50839">
    <property type="entry name" value="CHASE"/>
    <property type="match status" value="1"/>
</dbReference>
<dbReference type="FunFam" id="3.30.565.10:FF:000006">
    <property type="entry name" value="Sensor histidine kinase WalK"/>
    <property type="match status" value="1"/>
</dbReference>
<keyword evidence="8 11" id="KW-1133">Transmembrane helix</keyword>
<dbReference type="InterPro" id="IPR000014">
    <property type="entry name" value="PAS"/>
</dbReference>
<dbReference type="SUPFAM" id="SSF47384">
    <property type="entry name" value="Homodimeric domain of signal transducing histidine kinase"/>
    <property type="match status" value="1"/>
</dbReference>
<dbReference type="InterPro" id="IPR005467">
    <property type="entry name" value="His_kinase_dom"/>
</dbReference>
<dbReference type="Pfam" id="PF03924">
    <property type="entry name" value="CHASE"/>
    <property type="match status" value="1"/>
</dbReference>
<dbReference type="InterPro" id="IPR003661">
    <property type="entry name" value="HisK_dim/P_dom"/>
</dbReference>
<evidence type="ECO:0000256" key="8">
    <source>
        <dbReference type="ARBA" id="ARBA00022989"/>
    </source>
</evidence>
<keyword evidence="5" id="KW-0808">Transferase</keyword>
<evidence type="ECO:0000259" key="12">
    <source>
        <dbReference type="PROSITE" id="PS50109"/>
    </source>
</evidence>
<dbReference type="SMART" id="SM00388">
    <property type="entry name" value="HisKA"/>
    <property type="match status" value="1"/>
</dbReference>
<evidence type="ECO:0000256" key="3">
    <source>
        <dbReference type="ARBA" id="ARBA00012438"/>
    </source>
</evidence>
<dbReference type="SMART" id="SM01079">
    <property type="entry name" value="CHASE"/>
    <property type="match status" value="1"/>
</dbReference>
<dbReference type="NCBIfam" id="TIGR00229">
    <property type="entry name" value="sensory_box"/>
    <property type="match status" value="1"/>
</dbReference>